<dbReference type="HAMAP" id="MF_03027">
    <property type="entry name" value="BOP1"/>
    <property type="match status" value="1"/>
</dbReference>
<dbReference type="OrthoDB" id="5571054at2759"/>
<dbReference type="SUPFAM" id="SSF50978">
    <property type="entry name" value="WD40 repeat-like"/>
    <property type="match status" value="1"/>
</dbReference>
<feature type="region of interest" description="Disordered" evidence="7">
    <location>
        <begin position="1"/>
        <end position="111"/>
    </location>
</feature>
<name>A0A1H6PPL9_YARLL</name>
<dbReference type="GO" id="GO:0005654">
    <property type="term" value="C:nucleoplasm"/>
    <property type="evidence" value="ECO:0007669"/>
    <property type="project" value="UniProtKB-SubCell"/>
</dbReference>
<dbReference type="InterPro" id="IPR015943">
    <property type="entry name" value="WD40/YVTN_repeat-like_dom_sf"/>
</dbReference>
<dbReference type="AlphaFoldDB" id="A0A1H6PPL9"/>
<dbReference type="OMA" id="MRPAKGE"/>
<dbReference type="PANTHER" id="PTHR17605">
    <property type="entry name" value="RIBOSOME BIOGENESIS PROTEIN BOP1 BLOCK OF PROLIFERATION 1 PROTEIN"/>
    <property type="match status" value="1"/>
</dbReference>
<feature type="compositionally biased region" description="Basic and acidic residues" evidence="7">
    <location>
        <begin position="9"/>
        <end position="19"/>
    </location>
</feature>
<dbReference type="KEGG" id="yli:2912374"/>
<evidence type="ECO:0000256" key="3">
    <source>
        <dbReference type="ARBA" id="ARBA00022574"/>
    </source>
</evidence>
<evidence type="ECO:0000256" key="1">
    <source>
        <dbReference type="ARBA" id="ARBA00022517"/>
    </source>
</evidence>
<keyword evidence="5 6" id="KW-0539">Nucleus</keyword>
<dbReference type="GeneID" id="2912374"/>
<organism evidence="9 10">
    <name type="scientific">Yarrowia lipolytica</name>
    <name type="common">Candida lipolytica</name>
    <dbReference type="NCBI Taxonomy" id="4952"/>
    <lineage>
        <taxon>Eukaryota</taxon>
        <taxon>Fungi</taxon>
        <taxon>Dikarya</taxon>
        <taxon>Ascomycota</taxon>
        <taxon>Saccharomycotina</taxon>
        <taxon>Dipodascomycetes</taxon>
        <taxon>Dipodascales</taxon>
        <taxon>Dipodascales incertae sedis</taxon>
        <taxon>Yarrowia</taxon>
    </lineage>
</organism>
<dbReference type="Gene3D" id="2.130.10.10">
    <property type="entry name" value="YVTN repeat-like/Quinoprotein amine dehydrogenase"/>
    <property type="match status" value="1"/>
</dbReference>
<proteinExistence type="inferred from homology"/>
<dbReference type="InterPro" id="IPR019775">
    <property type="entry name" value="WD40_repeat_CS"/>
</dbReference>
<comment type="similarity">
    <text evidence="6">Belongs to the WD repeat BOP1/ERB1 family.</text>
</comment>
<dbReference type="SMR" id="A0A1H6PPL9"/>
<evidence type="ECO:0000256" key="5">
    <source>
        <dbReference type="ARBA" id="ARBA00023242"/>
    </source>
</evidence>
<comment type="subunit">
    <text evidence="6">Component of the NOP7 complex, composed of ERB1, NOP7 and YTM1. Within the NOP7 complex ERB1 appears to interact directly with NOP7 and YTM1. The NOP7 complex also associates with the 66S pre-ribosome.</text>
</comment>
<dbReference type="PROSITE" id="PS50082">
    <property type="entry name" value="WD_REPEATS_2"/>
    <property type="match status" value="2"/>
</dbReference>
<feature type="compositionally biased region" description="Acidic residues" evidence="7">
    <location>
        <begin position="65"/>
        <end position="110"/>
    </location>
</feature>
<dbReference type="FunFam" id="2.130.10.10:FF:000061">
    <property type="entry name" value="Ribosome biogenesis protein BOP1 homolog"/>
    <property type="match status" value="1"/>
</dbReference>
<keyword evidence="2 6" id="KW-0698">rRNA processing</keyword>
<comment type="subcellular location">
    <subcellularLocation>
        <location evidence="6">Nucleus</location>
        <location evidence="6">Nucleolus</location>
    </subcellularLocation>
    <subcellularLocation>
        <location evidence="6">Nucleus</location>
        <location evidence="6">Nucleoplasm</location>
    </subcellularLocation>
</comment>
<feature type="domain" description="BOP1 N-terminal" evidence="8">
    <location>
        <begin position="182"/>
        <end position="438"/>
    </location>
</feature>
<dbReference type="InterPro" id="IPR012953">
    <property type="entry name" value="BOP1_N_dom"/>
</dbReference>
<dbReference type="GO" id="GO:0000463">
    <property type="term" value="P:maturation of LSU-rRNA from tricistronic rRNA transcript (SSU-rRNA, 5.8S rRNA, LSU-rRNA)"/>
    <property type="evidence" value="ECO:0007669"/>
    <property type="project" value="UniProtKB-UniRule"/>
</dbReference>
<evidence type="ECO:0000313" key="10">
    <source>
        <dbReference type="Proteomes" id="UP000182444"/>
    </source>
</evidence>
<reference evidence="9 10" key="1">
    <citation type="journal article" date="2016" name="PLoS ONE">
        <title>Sequence Assembly of Yarrowia lipolytica Strain W29/CLIB89 Shows Transposable Element Diversity.</title>
        <authorList>
            <person name="Magnan C."/>
            <person name="Yu J."/>
            <person name="Chang I."/>
            <person name="Jahn E."/>
            <person name="Kanomata Y."/>
            <person name="Wu J."/>
            <person name="Zeller M."/>
            <person name="Oakes M."/>
            <person name="Baldi P."/>
            <person name="Sandmeyer S."/>
        </authorList>
    </citation>
    <scope>NUCLEOTIDE SEQUENCE [LARGE SCALE GENOMIC DNA]</scope>
    <source>
        <strain evidence="10">CLIB89(W29)</strain>
    </source>
</reference>
<feature type="compositionally biased region" description="Basic and acidic residues" evidence="7">
    <location>
        <begin position="53"/>
        <end position="64"/>
    </location>
</feature>
<evidence type="ECO:0000313" key="9">
    <source>
        <dbReference type="EMBL" id="AOW05991.1"/>
    </source>
</evidence>
<dbReference type="InterPro" id="IPR036322">
    <property type="entry name" value="WD40_repeat_dom_sf"/>
</dbReference>
<feature type="compositionally biased region" description="Basic and acidic residues" evidence="7">
    <location>
        <begin position="551"/>
        <end position="564"/>
    </location>
</feature>
<dbReference type="VEuPathDB" id="FungiDB:YALI0_E26389g"/>
<dbReference type="GO" id="GO:0070545">
    <property type="term" value="C:PeBoW complex"/>
    <property type="evidence" value="ECO:0007669"/>
    <property type="project" value="TreeGrafter"/>
</dbReference>
<dbReference type="RefSeq" id="XP_504423.1">
    <property type="nucleotide sequence ID" value="XM_504423.1"/>
</dbReference>
<dbReference type="InterPro" id="IPR001680">
    <property type="entry name" value="WD40_rpt"/>
</dbReference>
<dbReference type="GO" id="GO:0030687">
    <property type="term" value="C:preribosome, large subunit precursor"/>
    <property type="evidence" value="ECO:0007669"/>
    <property type="project" value="UniProtKB-UniRule"/>
</dbReference>
<dbReference type="SMART" id="SM01035">
    <property type="entry name" value="BOP1NT"/>
    <property type="match status" value="1"/>
</dbReference>
<dbReference type="PANTHER" id="PTHR17605:SF0">
    <property type="entry name" value="RIBOSOME BIOGENESIS PROTEIN BOP1"/>
    <property type="match status" value="1"/>
</dbReference>
<keyword evidence="1 6" id="KW-0690">Ribosome biogenesis</keyword>
<dbReference type="Pfam" id="PF00400">
    <property type="entry name" value="WD40"/>
    <property type="match status" value="3"/>
</dbReference>
<sequence>MVRSRSNSVKKDLKRKVDEPVDVQDEFDVEGLIDEGDSDDEDEAEQEVAQENVTKDKKNTSKTENEEDADDESDSDAELEALIGEEEDLSGSELEDELAYFSDAGDDEVDPSILKHLDDGVRLRSLSRSSDQTDELKDVVEIVPGADGKPRMIKKEIHAVYDSDDSDQEESNTIGNVPLSAYDQMPHIGYDINGKRIMRPATGSALDNLLETIDLPEGWTGLLDKSTGKGLNISKEELELIKRIQKNETTDDASNPYEDLVEWFSSKTEIMPLSAAPEPKRRFIPSKHEAKRVMKMVQAIRQGKLLTKPKEDPDARPNYDVWADNLTDVQDHVMTLRAPKMPPPTHDESYNPPAEYLPTEEEIAEWNALAPSERERNYVPKKYTALRHVPGYSESVRERFERSLDLYLAPRVRKNKLNIDPDSLIPDLPSPKDLMPFPIRCATTYKGHKGKVRAISVDPSGEFLATGGDDGTLRVWEVLTGRELYRCRLVASIDAQDDSVECVQWNPAVPGMLAASAGEHIFLIVPPTLFDFDIENTGREKIEQGWGFAEGGREQQDIDTKGLDDDADSDSDDETGHVKKKSPPAKWITPTAKQQASGIGAIITATKTIKRLAWHRKGDYLVTVAPSAQHRAVAIHQISKHSSQSPFNKSKGIVQDAMFHPFRPHLYVATQRYVRIYDLAKQVMAKKLMPGARWVSSLDIHPRGDNVILSSFDKRLLWHDLDLSDKPYKTLRYHEKAVRHAAFHKGGLPLFCSASDDGNINIFHGTVYDDMMTNPLLVPLKVLKGHDVKSGLGILRVEWHPREAWLFSAAADGTAKLWTT</sequence>
<dbReference type="SMART" id="SM00320">
    <property type="entry name" value="WD40"/>
    <property type="match status" value="6"/>
</dbReference>
<keyword evidence="4" id="KW-0677">Repeat</keyword>
<evidence type="ECO:0000256" key="2">
    <source>
        <dbReference type="ARBA" id="ARBA00022552"/>
    </source>
</evidence>
<protein>
    <recommendedName>
        <fullName evidence="6">Ribosome biogenesis protein ERB1</fullName>
    </recommendedName>
    <alternativeName>
        <fullName evidence="6">Eukaryotic ribosome biogenesis protein 1</fullName>
    </alternativeName>
</protein>
<evidence type="ECO:0000259" key="8">
    <source>
        <dbReference type="SMART" id="SM01035"/>
    </source>
</evidence>
<dbReference type="VEuPathDB" id="FungiDB:YALI1_E31351g"/>
<dbReference type="PROSITE" id="PS00678">
    <property type="entry name" value="WD_REPEATS_1"/>
    <property type="match status" value="1"/>
</dbReference>
<dbReference type="Proteomes" id="UP000182444">
    <property type="component" value="Chromosome 1E"/>
</dbReference>
<dbReference type="Pfam" id="PF08145">
    <property type="entry name" value="BOP1NT"/>
    <property type="match status" value="1"/>
</dbReference>
<keyword evidence="3" id="KW-0853">WD repeat</keyword>
<accession>A0A1H6PPL9</accession>
<evidence type="ECO:0000256" key="7">
    <source>
        <dbReference type="SAM" id="MobiDB-lite"/>
    </source>
</evidence>
<feature type="compositionally biased region" description="Acidic residues" evidence="7">
    <location>
        <begin position="20"/>
        <end position="48"/>
    </location>
</feature>
<evidence type="ECO:0000256" key="6">
    <source>
        <dbReference type="HAMAP-Rule" id="MF_03027"/>
    </source>
</evidence>
<evidence type="ECO:0000256" key="4">
    <source>
        <dbReference type="ARBA" id="ARBA00022737"/>
    </source>
</evidence>
<feature type="region of interest" description="Disordered" evidence="7">
    <location>
        <begin position="545"/>
        <end position="585"/>
    </location>
</feature>
<comment type="function">
    <text evidence="6">Component of the NOP7 complex, which is required for maturation of the 25S and 5.8S ribosomal RNAs and formation of the 60S ribosome.</text>
</comment>
<dbReference type="eggNOG" id="KOG0650">
    <property type="taxonomic scope" value="Eukaryota"/>
</dbReference>
<dbReference type="GO" id="GO:0000466">
    <property type="term" value="P:maturation of 5.8S rRNA from tricistronic rRNA transcript (SSU-rRNA, 5.8S rRNA, LSU-rRNA)"/>
    <property type="evidence" value="ECO:0007669"/>
    <property type="project" value="UniProtKB-UniRule"/>
</dbReference>
<dbReference type="PROSITE" id="PS50294">
    <property type="entry name" value="WD_REPEATS_REGION"/>
    <property type="match status" value="1"/>
</dbReference>
<dbReference type="EMBL" id="CP017557">
    <property type="protein sequence ID" value="AOW05991.1"/>
    <property type="molecule type" value="Genomic_DNA"/>
</dbReference>
<dbReference type="GO" id="GO:0043021">
    <property type="term" value="F:ribonucleoprotein complex binding"/>
    <property type="evidence" value="ECO:0007669"/>
    <property type="project" value="UniProtKB-UniRule"/>
</dbReference>
<dbReference type="InterPro" id="IPR028598">
    <property type="entry name" value="BOP1/Erb1"/>
</dbReference>
<gene>
    <name evidence="6" type="primary">ERB1</name>
    <name evidence="9" type="ORF">YALI1_E31351g</name>
</gene>